<reference evidence="1 2" key="1">
    <citation type="submission" date="2020-01" db="EMBL/GenBank/DDBJ databases">
        <title>Aspergillus terreus IFO 6365 whole genome shotgun sequence.</title>
        <authorList>
            <person name="Kanamasa S."/>
            <person name="Takahashi H."/>
        </authorList>
    </citation>
    <scope>NUCLEOTIDE SEQUENCE [LARGE SCALE GENOMIC DNA]</scope>
    <source>
        <strain evidence="1 2">IFO 6365</strain>
    </source>
</reference>
<dbReference type="Proteomes" id="UP000452235">
    <property type="component" value="Unassembled WGS sequence"/>
</dbReference>
<name>A0A5M3ZHE8_ASPTE</name>
<dbReference type="VEuPathDB" id="FungiDB:ATEG_02534"/>
<protein>
    <submittedName>
        <fullName evidence="1">Uncharacterized protein</fullName>
    </submittedName>
</protein>
<evidence type="ECO:0000313" key="1">
    <source>
        <dbReference type="EMBL" id="GFF13522.1"/>
    </source>
</evidence>
<keyword evidence="2" id="KW-1185">Reference proteome</keyword>
<sequence length="333" mass="37525">MAQLTRQEARRIVRKIAQRNGSITDEDREATPPAVLKALQNVRNQLASQRTLWIPLDTPDVRRDVVFRLISSARSLRYTRAEREGKEPYFSLDVSRNRIVIKTNDDGCQESDIEELSEARHALSNDSTGNLYGAVLSYTARISSEVHVQSGPFSFVLKPQSKGDSLGFAIPVNKEPASLPEGVRSRIVLYPLLSRGFEELVDEFEAIANNGIVLLNPDDVRQPMCKKFVFQTQTWRLKYKVQLRDGVSEVTQTQDPIFAGIFSHFPPSVTKRFLLYKPTKPGPFDKTVLLFPIDEDSRPVIGFQKVYHIVGSFAFPIVGVRLKVSSSIDVTCK</sequence>
<gene>
    <name evidence="1" type="ORF">ATEIFO6365_0002063300</name>
</gene>
<comment type="caution">
    <text evidence="1">The sequence shown here is derived from an EMBL/GenBank/DDBJ whole genome shotgun (WGS) entry which is preliminary data.</text>
</comment>
<accession>A0A5M3ZHE8</accession>
<evidence type="ECO:0000313" key="2">
    <source>
        <dbReference type="Proteomes" id="UP000452235"/>
    </source>
</evidence>
<organism evidence="1 2">
    <name type="scientific">Aspergillus terreus</name>
    <dbReference type="NCBI Taxonomy" id="33178"/>
    <lineage>
        <taxon>Eukaryota</taxon>
        <taxon>Fungi</taxon>
        <taxon>Dikarya</taxon>
        <taxon>Ascomycota</taxon>
        <taxon>Pezizomycotina</taxon>
        <taxon>Eurotiomycetes</taxon>
        <taxon>Eurotiomycetidae</taxon>
        <taxon>Eurotiales</taxon>
        <taxon>Aspergillaceae</taxon>
        <taxon>Aspergillus</taxon>
        <taxon>Aspergillus subgen. Circumdati</taxon>
    </lineage>
</organism>
<dbReference type="EMBL" id="BLJY01000002">
    <property type="protein sequence ID" value="GFF13522.1"/>
    <property type="molecule type" value="Genomic_DNA"/>
</dbReference>
<proteinExistence type="predicted"/>
<dbReference type="OrthoDB" id="1262810at2759"/>
<dbReference type="AlphaFoldDB" id="A0A5M3ZHE8"/>